<accession>H3BZ03</accession>
<dbReference type="InterPro" id="IPR006574">
    <property type="entry name" value="PRY"/>
</dbReference>
<evidence type="ECO:0000256" key="1">
    <source>
        <dbReference type="SAM" id="Coils"/>
    </source>
</evidence>
<dbReference type="OMA" id="TNDKDHE"/>
<dbReference type="Pfam" id="PF25600">
    <property type="entry name" value="TRIM_CC"/>
    <property type="match status" value="1"/>
</dbReference>
<dbReference type="InterPro" id="IPR003879">
    <property type="entry name" value="Butyrophylin_SPRY"/>
</dbReference>
<dbReference type="Proteomes" id="UP000007303">
    <property type="component" value="Unassembled WGS sequence"/>
</dbReference>
<dbReference type="InterPro" id="IPR058030">
    <property type="entry name" value="TRIM8/14/16/25/29/45/65_CC"/>
</dbReference>
<dbReference type="GeneTree" id="ENSGT00940000165823"/>
<reference evidence="3" key="3">
    <citation type="submission" date="2025-09" db="UniProtKB">
        <authorList>
            <consortium name="Ensembl"/>
        </authorList>
    </citation>
    <scope>IDENTIFICATION</scope>
</reference>
<dbReference type="AlphaFoldDB" id="H3BZ03"/>
<dbReference type="SUPFAM" id="SSF49899">
    <property type="entry name" value="Concanavalin A-like lectins/glucanases"/>
    <property type="match status" value="1"/>
</dbReference>
<dbReference type="SMART" id="SM00589">
    <property type="entry name" value="PRY"/>
    <property type="match status" value="1"/>
</dbReference>
<proteinExistence type="predicted"/>
<keyword evidence="1" id="KW-0175">Coiled coil</keyword>
<dbReference type="InterPro" id="IPR003877">
    <property type="entry name" value="SPRY_dom"/>
</dbReference>
<reference evidence="3" key="2">
    <citation type="submission" date="2025-08" db="UniProtKB">
        <authorList>
            <consortium name="Ensembl"/>
        </authorList>
    </citation>
    <scope>IDENTIFICATION</scope>
</reference>
<name>H3BZ03_TETNG</name>
<dbReference type="Gene3D" id="2.60.120.920">
    <property type="match status" value="1"/>
</dbReference>
<dbReference type="Pfam" id="PF00622">
    <property type="entry name" value="SPRY"/>
    <property type="match status" value="1"/>
</dbReference>
<evidence type="ECO:0000259" key="2">
    <source>
        <dbReference type="PROSITE" id="PS50188"/>
    </source>
</evidence>
<dbReference type="InParanoid" id="H3BZ03"/>
<dbReference type="PROSITE" id="PS50188">
    <property type="entry name" value="B302_SPRY"/>
    <property type="match status" value="1"/>
</dbReference>
<dbReference type="InterPro" id="IPR043136">
    <property type="entry name" value="B30.2/SPRY_sf"/>
</dbReference>
<dbReference type="HOGENOM" id="CLU_013137_0_1_1"/>
<dbReference type="Ensembl" id="ENSTNIT00000002604.1">
    <property type="protein sequence ID" value="ENSTNIP00000001219.1"/>
    <property type="gene ID" value="ENSTNIG00000000690.1"/>
</dbReference>
<reference evidence="4" key="1">
    <citation type="journal article" date="2004" name="Nature">
        <title>Genome duplication in the teleost fish Tetraodon nigroviridis reveals the early vertebrate proto-karyotype.</title>
        <authorList>
            <person name="Jaillon O."/>
            <person name="Aury J.-M."/>
            <person name="Brunet F."/>
            <person name="Petit J.-L."/>
            <person name="Stange-Thomann N."/>
            <person name="Mauceli E."/>
            <person name="Bouneau L."/>
            <person name="Fischer C."/>
            <person name="Ozouf-Costaz C."/>
            <person name="Bernot A."/>
            <person name="Nicaud S."/>
            <person name="Jaffe D."/>
            <person name="Fisher S."/>
            <person name="Lutfalla G."/>
            <person name="Dossat C."/>
            <person name="Segurens B."/>
            <person name="Dasilva C."/>
            <person name="Salanoubat M."/>
            <person name="Levy M."/>
            <person name="Boudet N."/>
            <person name="Castellano S."/>
            <person name="Anthouard V."/>
            <person name="Jubin C."/>
            <person name="Castelli V."/>
            <person name="Katinka M."/>
            <person name="Vacherie B."/>
            <person name="Biemont C."/>
            <person name="Skalli Z."/>
            <person name="Cattolico L."/>
            <person name="Poulain J."/>
            <person name="De Berardinis V."/>
            <person name="Cruaud C."/>
            <person name="Duprat S."/>
            <person name="Brottier P."/>
            <person name="Coutanceau J.-P."/>
            <person name="Gouzy J."/>
            <person name="Parra G."/>
            <person name="Lardier G."/>
            <person name="Chapple C."/>
            <person name="McKernan K.J."/>
            <person name="McEwan P."/>
            <person name="Bosak S."/>
            <person name="Kellis M."/>
            <person name="Volff J.-N."/>
            <person name="Guigo R."/>
            <person name="Zody M.C."/>
            <person name="Mesirov J."/>
            <person name="Lindblad-Toh K."/>
            <person name="Birren B."/>
            <person name="Nusbaum C."/>
            <person name="Kahn D."/>
            <person name="Robinson-Rechavi M."/>
            <person name="Laudet V."/>
            <person name="Schachter V."/>
            <person name="Quetier F."/>
            <person name="Saurin W."/>
            <person name="Scarpelli C."/>
            <person name="Wincker P."/>
            <person name="Lander E.S."/>
            <person name="Weissenbach J."/>
            <person name="Roest Crollius H."/>
        </authorList>
    </citation>
    <scope>NUCLEOTIDE SEQUENCE [LARGE SCALE GENOMIC DNA]</scope>
</reference>
<dbReference type="PRINTS" id="PR01407">
    <property type="entry name" value="BUTYPHLNCDUF"/>
</dbReference>
<dbReference type="InterPro" id="IPR001870">
    <property type="entry name" value="B30.2/SPRY"/>
</dbReference>
<dbReference type="PANTHER" id="PTHR24103">
    <property type="entry name" value="E3 UBIQUITIN-PROTEIN LIGASE TRIM"/>
    <property type="match status" value="1"/>
</dbReference>
<feature type="coiled-coil region" evidence="1">
    <location>
        <begin position="60"/>
        <end position="98"/>
    </location>
</feature>
<dbReference type="InterPro" id="IPR013320">
    <property type="entry name" value="ConA-like_dom_sf"/>
</dbReference>
<dbReference type="Pfam" id="PF13765">
    <property type="entry name" value="PRY"/>
    <property type="match status" value="1"/>
</dbReference>
<evidence type="ECO:0000313" key="4">
    <source>
        <dbReference type="Proteomes" id="UP000007303"/>
    </source>
</evidence>
<evidence type="ECO:0000313" key="3">
    <source>
        <dbReference type="Ensembl" id="ENSTNIP00000001219.1"/>
    </source>
</evidence>
<protein>
    <recommendedName>
        <fullName evidence="2">B30.2/SPRY domain-containing protein</fullName>
    </recommendedName>
</protein>
<feature type="domain" description="B30.2/SPRY" evidence="2">
    <location>
        <begin position="149"/>
        <end position="290"/>
    </location>
</feature>
<dbReference type="InterPro" id="IPR050143">
    <property type="entry name" value="TRIM/RBCC"/>
</dbReference>
<keyword evidence="4" id="KW-1185">Reference proteome</keyword>
<sequence length="290" mass="32661">MEEFQRMIQERLSKVEEIQNRLQLSAVFPQQASAAEDLENCDRLFESLIRSVEERRGDVRAEIRSRQKEAERRAESLIGQLQRETAELQRRTAGLEELLDTEDHLHLLQGVEHTPPDGPSSLGALGPAQRARPALRGNARRALSEVEETLAKEMDALKMRRMQKYAGDVVLDPDTAHPNILLSADGKRAGRGEPLQTVPDHPKRFDPVICVVARTGFLSGRFYFQVEVGAKTFWDLGVVRESAGRKGMITSTPENGFWTVRLRSGEEYRALDSPSVLLTLPKRPRVIGVF</sequence>
<organism evidence="3 4">
    <name type="scientific">Tetraodon nigroviridis</name>
    <name type="common">Spotted green pufferfish</name>
    <name type="synonym">Chelonodon nigroviridis</name>
    <dbReference type="NCBI Taxonomy" id="99883"/>
    <lineage>
        <taxon>Eukaryota</taxon>
        <taxon>Metazoa</taxon>
        <taxon>Chordata</taxon>
        <taxon>Craniata</taxon>
        <taxon>Vertebrata</taxon>
        <taxon>Euteleostomi</taxon>
        <taxon>Actinopterygii</taxon>
        <taxon>Neopterygii</taxon>
        <taxon>Teleostei</taxon>
        <taxon>Neoteleostei</taxon>
        <taxon>Acanthomorphata</taxon>
        <taxon>Eupercaria</taxon>
        <taxon>Tetraodontiformes</taxon>
        <taxon>Tetradontoidea</taxon>
        <taxon>Tetraodontidae</taxon>
        <taxon>Tetraodon</taxon>
    </lineage>
</organism>
<dbReference type="CDD" id="cd13733">
    <property type="entry name" value="SPRY_PRY_C-I_1"/>
    <property type="match status" value="1"/>
</dbReference>